<dbReference type="HOGENOM" id="CLU_134168_0_0_1"/>
<name>H3AHT3_LATCH</name>
<dbReference type="Proteomes" id="UP000008672">
    <property type="component" value="Unassembled WGS sequence"/>
</dbReference>
<evidence type="ECO:0000313" key="2">
    <source>
        <dbReference type="Proteomes" id="UP000008672"/>
    </source>
</evidence>
<dbReference type="OMA" id="CEYIHLN"/>
<reference evidence="1" key="2">
    <citation type="submission" date="2025-08" db="UniProtKB">
        <authorList>
            <consortium name="Ensembl"/>
        </authorList>
    </citation>
    <scope>IDENTIFICATION</scope>
</reference>
<accession>H3AHT3</accession>
<dbReference type="eggNOG" id="KOG3528">
    <property type="taxonomic scope" value="Eukaryota"/>
</dbReference>
<dbReference type="Gene3D" id="2.30.42.10">
    <property type="match status" value="1"/>
</dbReference>
<dbReference type="InterPro" id="IPR036034">
    <property type="entry name" value="PDZ_sf"/>
</dbReference>
<evidence type="ECO:0000313" key="1">
    <source>
        <dbReference type="Ensembl" id="ENSLACP00000009204.1"/>
    </source>
</evidence>
<proteinExistence type="predicted"/>
<protein>
    <recommendedName>
        <fullName evidence="3">PDZ domain-containing protein</fullName>
    </recommendedName>
</protein>
<dbReference type="AlphaFoldDB" id="H3AHT3"/>
<dbReference type="InParanoid" id="H3AHT3"/>
<evidence type="ECO:0008006" key="3">
    <source>
        <dbReference type="Google" id="ProtNLM"/>
    </source>
</evidence>
<sequence>MPITQENAMLFLPLLDQWLHVNLREDPKSPEQSLCQSAIQKLYEYIQLNFTMEENSSQPSQNRGDLEIHTSYLTRENEGDNLGLSFGNIPIFGDSGEKRRGGKKRKLTKGPVLDVGCIWVTEVKKHSSAAKCGKIKLRDEVLSLNGQLMVGVDVTGARVLPTPDVMGLG</sequence>
<dbReference type="EMBL" id="AFYH01215841">
    <property type="status" value="NOT_ANNOTATED_CDS"/>
    <property type="molecule type" value="Genomic_DNA"/>
</dbReference>
<organism evidence="1 2">
    <name type="scientific">Latimeria chalumnae</name>
    <name type="common">Coelacanth</name>
    <dbReference type="NCBI Taxonomy" id="7897"/>
    <lineage>
        <taxon>Eukaryota</taxon>
        <taxon>Metazoa</taxon>
        <taxon>Chordata</taxon>
        <taxon>Craniata</taxon>
        <taxon>Vertebrata</taxon>
        <taxon>Euteleostomi</taxon>
        <taxon>Coelacanthiformes</taxon>
        <taxon>Coelacanthidae</taxon>
        <taxon>Latimeria</taxon>
    </lineage>
</organism>
<keyword evidence="2" id="KW-1185">Reference proteome</keyword>
<dbReference type="GeneTree" id="ENSGT00910000144505"/>
<reference evidence="1" key="3">
    <citation type="submission" date="2025-09" db="UniProtKB">
        <authorList>
            <consortium name="Ensembl"/>
        </authorList>
    </citation>
    <scope>IDENTIFICATION</scope>
</reference>
<dbReference type="Ensembl" id="ENSLACT00000009275.1">
    <property type="protein sequence ID" value="ENSLACP00000009204.1"/>
    <property type="gene ID" value="ENSLACG00000008125.1"/>
</dbReference>
<reference evidence="2" key="1">
    <citation type="submission" date="2011-08" db="EMBL/GenBank/DDBJ databases">
        <title>The draft genome of Latimeria chalumnae.</title>
        <authorList>
            <person name="Di Palma F."/>
            <person name="Alfoldi J."/>
            <person name="Johnson J."/>
            <person name="Berlin A."/>
            <person name="Gnerre S."/>
            <person name="Jaffe D."/>
            <person name="MacCallum I."/>
            <person name="Young S."/>
            <person name="Walker B.J."/>
            <person name="Lander E."/>
            <person name="Lindblad-Toh K."/>
        </authorList>
    </citation>
    <scope>NUCLEOTIDE SEQUENCE [LARGE SCALE GENOMIC DNA]</scope>
    <source>
        <strain evidence="2">Wild caught</strain>
    </source>
</reference>
<dbReference type="SUPFAM" id="SSF50156">
    <property type="entry name" value="PDZ domain-like"/>
    <property type="match status" value="1"/>
</dbReference>
<dbReference type="STRING" id="7897.ENSLACP00000009204"/>